<dbReference type="PANTHER" id="PTHR45138:SF9">
    <property type="entry name" value="DIGUANYLATE CYCLASE DGCM-RELATED"/>
    <property type="match status" value="1"/>
</dbReference>
<dbReference type="AlphaFoldDB" id="A0A415E7E1"/>
<dbReference type="SMART" id="SM00267">
    <property type="entry name" value="GGDEF"/>
    <property type="match status" value="1"/>
</dbReference>
<dbReference type="EMBL" id="QRMS01000001">
    <property type="protein sequence ID" value="RHJ89624.1"/>
    <property type="molecule type" value="Genomic_DNA"/>
</dbReference>
<dbReference type="OrthoDB" id="9783388at2"/>
<dbReference type="Gene3D" id="3.30.70.270">
    <property type="match status" value="1"/>
</dbReference>
<dbReference type="GO" id="GO:0005886">
    <property type="term" value="C:plasma membrane"/>
    <property type="evidence" value="ECO:0007669"/>
    <property type="project" value="TreeGrafter"/>
</dbReference>
<accession>A0A415E7E1</accession>
<protein>
    <submittedName>
        <fullName evidence="2">GGDEF domain-containing protein</fullName>
    </submittedName>
</protein>
<gene>
    <name evidence="2" type="ORF">DW099_03360</name>
</gene>
<dbReference type="CDD" id="cd01949">
    <property type="entry name" value="GGDEF"/>
    <property type="match status" value="1"/>
</dbReference>
<dbReference type="InterPro" id="IPR000160">
    <property type="entry name" value="GGDEF_dom"/>
</dbReference>
<dbReference type="InterPro" id="IPR029787">
    <property type="entry name" value="Nucleotide_cyclase"/>
</dbReference>
<evidence type="ECO:0000313" key="3">
    <source>
        <dbReference type="Proteomes" id="UP000284841"/>
    </source>
</evidence>
<keyword evidence="3" id="KW-1185">Reference proteome</keyword>
<dbReference type="Pfam" id="PF00990">
    <property type="entry name" value="GGDEF"/>
    <property type="match status" value="1"/>
</dbReference>
<dbReference type="PANTHER" id="PTHR45138">
    <property type="entry name" value="REGULATORY COMPONENTS OF SENSORY TRANSDUCTION SYSTEM"/>
    <property type="match status" value="1"/>
</dbReference>
<evidence type="ECO:0000313" key="2">
    <source>
        <dbReference type="EMBL" id="RHJ89624.1"/>
    </source>
</evidence>
<dbReference type="GO" id="GO:1902201">
    <property type="term" value="P:negative regulation of bacterial-type flagellum-dependent cell motility"/>
    <property type="evidence" value="ECO:0007669"/>
    <property type="project" value="TreeGrafter"/>
</dbReference>
<proteinExistence type="predicted"/>
<name>A0A415E7E1_9FIRM</name>
<dbReference type="RefSeq" id="WP_118333714.1">
    <property type="nucleotide sequence ID" value="NZ_AP025567.1"/>
</dbReference>
<dbReference type="GO" id="GO:0043709">
    <property type="term" value="P:cell adhesion involved in single-species biofilm formation"/>
    <property type="evidence" value="ECO:0007669"/>
    <property type="project" value="TreeGrafter"/>
</dbReference>
<reference evidence="2 3" key="1">
    <citation type="submission" date="2018-08" db="EMBL/GenBank/DDBJ databases">
        <title>A genome reference for cultivated species of the human gut microbiota.</title>
        <authorList>
            <person name="Zou Y."/>
            <person name="Xue W."/>
            <person name="Luo G."/>
        </authorList>
    </citation>
    <scope>NUCLEOTIDE SEQUENCE [LARGE SCALE GENOMIC DNA]</scope>
    <source>
        <strain evidence="2 3">AM07-24</strain>
    </source>
</reference>
<organism evidence="2 3">
    <name type="scientific">Emergencia timonensis</name>
    <dbReference type="NCBI Taxonomy" id="1776384"/>
    <lineage>
        <taxon>Bacteria</taxon>
        <taxon>Bacillati</taxon>
        <taxon>Bacillota</taxon>
        <taxon>Clostridia</taxon>
        <taxon>Peptostreptococcales</taxon>
        <taxon>Anaerovoracaceae</taxon>
        <taxon>Emergencia</taxon>
    </lineage>
</organism>
<dbReference type="InterPro" id="IPR043128">
    <property type="entry name" value="Rev_trsase/Diguanyl_cyclase"/>
</dbReference>
<feature type="domain" description="GGDEF" evidence="1">
    <location>
        <begin position="171"/>
        <end position="295"/>
    </location>
</feature>
<dbReference type="InterPro" id="IPR050469">
    <property type="entry name" value="Diguanylate_Cyclase"/>
</dbReference>
<evidence type="ECO:0000259" key="1">
    <source>
        <dbReference type="PROSITE" id="PS50887"/>
    </source>
</evidence>
<comment type="caution">
    <text evidence="2">The sequence shown here is derived from an EMBL/GenBank/DDBJ whole genome shotgun (WGS) entry which is preliminary data.</text>
</comment>
<sequence length="295" mass="33852">MELNMEFWNAFLPCIEGIYIIDEETKEICYANDFINQSEESIVGQLCYQAMAGRSERCDFCPSIREEELENGSVYSWEFYDRRSKQWYKIKNRLVTIDGRLYRLGNVNVVGDMMELGRDAIKEMAVMQHLVCDRDKIGKILEFESSHDKLTGVYNRNQYIADLEGQFRNVQCAGILFFDLNNLKEVNDNYFHSEGDRLLCHLAEAIFTSAGRGKRCYRIGGDEFILIAPNCTKRELELCRKRVLSALKELDQGELIPCSVAVGSAWSPSGKDLESLVTEADRCMYANKKAMKGVK</sequence>
<dbReference type="PROSITE" id="PS50887">
    <property type="entry name" value="GGDEF"/>
    <property type="match status" value="1"/>
</dbReference>
<dbReference type="STRING" id="1776384.GCA_900086585_02961"/>
<dbReference type="NCBIfam" id="TIGR00254">
    <property type="entry name" value="GGDEF"/>
    <property type="match status" value="1"/>
</dbReference>
<dbReference type="SUPFAM" id="SSF55073">
    <property type="entry name" value="Nucleotide cyclase"/>
    <property type="match status" value="1"/>
</dbReference>
<dbReference type="Proteomes" id="UP000284841">
    <property type="component" value="Unassembled WGS sequence"/>
</dbReference>
<dbReference type="GO" id="GO:0052621">
    <property type="term" value="F:diguanylate cyclase activity"/>
    <property type="evidence" value="ECO:0007669"/>
    <property type="project" value="TreeGrafter"/>
</dbReference>